<name>A0AA86UMA2_9EUKA</name>
<protein>
    <submittedName>
        <fullName evidence="2">Hypothetical_protein</fullName>
    </submittedName>
</protein>
<organism evidence="1">
    <name type="scientific">Hexamita inflata</name>
    <dbReference type="NCBI Taxonomy" id="28002"/>
    <lineage>
        <taxon>Eukaryota</taxon>
        <taxon>Metamonada</taxon>
        <taxon>Diplomonadida</taxon>
        <taxon>Hexamitidae</taxon>
        <taxon>Hexamitinae</taxon>
        <taxon>Hexamita</taxon>
    </lineage>
</organism>
<reference evidence="2 3" key="2">
    <citation type="submission" date="2024-07" db="EMBL/GenBank/DDBJ databases">
        <authorList>
            <person name="Akdeniz Z."/>
        </authorList>
    </citation>
    <scope>NUCLEOTIDE SEQUENCE [LARGE SCALE GENOMIC DNA]</scope>
</reference>
<proteinExistence type="predicted"/>
<dbReference type="AlphaFoldDB" id="A0AA86UMA2"/>
<keyword evidence="3" id="KW-1185">Reference proteome</keyword>
<gene>
    <name evidence="2" type="ORF">HINF_LOCUS30721</name>
    <name evidence="1" type="ORF">HINF_LOCUS44551</name>
</gene>
<accession>A0AA86UMA2</accession>
<evidence type="ECO:0000313" key="1">
    <source>
        <dbReference type="EMBL" id="CAI9956906.1"/>
    </source>
</evidence>
<dbReference type="EMBL" id="CAXDID020000101">
    <property type="protein sequence ID" value="CAL6026179.1"/>
    <property type="molecule type" value="Genomic_DNA"/>
</dbReference>
<evidence type="ECO:0000313" key="3">
    <source>
        <dbReference type="Proteomes" id="UP001642409"/>
    </source>
</evidence>
<dbReference type="EMBL" id="CATOUU010000880">
    <property type="protein sequence ID" value="CAI9956906.1"/>
    <property type="molecule type" value="Genomic_DNA"/>
</dbReference>
<comment type="caution">
    <text evidence="1">The sequence shown here is derived from an EMBL/GenBank/DDBJ whole genome shotgun (WGS) entry which is preliminary data.</text>
</comment>
<sequence>MGVREPVLKVVTLACESLCFTFESLNEVCLCRLEEVRYIQYQIQKIKNSPQNNECHVLWQFYINYNSNYENSEKMYCWINLLHIYVIYLDYSITVSGCEKGPIYYSANLQVIAWRMDQINPQQVLAKLLISFF</sequence>
<reference evidence="1" key="1">
    <citation type="submission" date="2023-06" db="EMBL/GenBank/DDBJ databases">
        <authorList>
            <person name="Kurt Z."/>
        </authorList>
    </citation>
    <scope>NUCLEOTIDE SEQUENCE</scope>
</reference>
<evidence type="ECO:0000313" key="2">
    <source>
        <dbReference type="EMBL" id="CAL6026179.1"/>
    </source>
</evidence>
<dbReference type="Proteomes" id="UP001642409">
    <property type="component" value="Unassembled WGS sequence"/>
</dbReference>